<dbReference type="Proteomes" id="UP000005239">
    <property type="component" value="Unassembled WGS sequence"/>
</dbReference>
<dbReference type="GO" id="GO:0005737">
    <property type="term" value="C:cytoplasm"/>
    <property type="evidence" value="ECO:0000318"/>
    <property type="project" value="GO_Central"/>
</dbReference>
<keyword evidence="4" id="KW-1185">Reference proteome</keyword>
<keyword evidence="2" id="KW-0808">Transferase</keyword>
<dbReference type="InterPro" id="IPR000863">
    <property type="entry name" value="Sulfotransferase_dom"/>
</dbReference>
<dbReference type="Pfam" id="PF00685">
    <property type="entry name" value="Sulfotransfer_1"/>
    <property type="match status" value="1"/>
</dbReference>
<dbReference type="EnsemblMetazoa" id="PPA22156.1">
    <property type="protein sequence ID" value="PPA22156.1"/>
    <property type="gene ID" value="WBGene00111710"/>
</dbReference>
<accession>A0A2A6CK93</accession>
<accession>A0A8R1UFV4</accession>
<dbReference type="GO" id="GO:0051923">
    <property type="term" value="P:sulfation"/>
    <property type="evidence" value="ECO:0000318"/>
    <property type="project" value="GO_Central"/>
</dbReference>
<gene>
    <name evidence="3" type="primary">WBGene00111710</name>
</gene>
<name>A0A2A6CK93_PRIPA</name>
<protein>
    <submittedName>
        <fullName evidence="3">Sulfotransfer_1 domain-containing protein</fullName>
    </submittedName>
</protein>
<evidence type="ECO:0000256" key="2">
    <source>
        <dbReference type="ARBA" id="ARBA00022679"/>
    </source>
</evidence>
<sequence length="351" mass="40234">MLWGFQLGSKYSIPASGTQFGSKQFLPHQAYKRSRRVPRDVVIDGAHWPTLFTGERIRSAKLLVPRPDDVIICTYAKCGTTLMQHIVHQLMGQTEYERIADGAQQAQARALCYASPMIEQIGADFINAMDSPRIYKSHLRYRDIPKGGCAKYIYVVRNPKDCLTSYFHHHRNFKHYDFEDGDFDVFFDLFMEGEVGCGDYFDHLVSWLEGIQQKQEHILLMKYEDMVGDLNSAVVKVAAFLGGNCEKVVSNAHDLARIVEASTLQSMKTNQQRWLPAKTHHGEFIRKGGSGDWKNHFSHEQSVRMDERFRQRCAGTAAAEWWAAEMMWNASYFPNLQALINDPEPLEDGRE</sequence>
<dbReference type="SUPFAM" id="SSF52540">
    <property type="entry name" value="P-loop containing nucleoside triphosphate hydrolases"/>
    <property type="match status" value="1"/>
</dbReference>
<dbReference type="Gene3D" id="3.40.50.300">
    <property type="entry name" value="P-loop containing nucleotide triphosphate hydrolases"/>
    <property type="match status" value="1"/>
</dbReference>
<dbReference type="OrthoDB" id="205623at2759"/>
<comment type="similarity">
    <text evidence="1">Belongs to the sulfotransferase 1 family.</text>
</comment>
<evidence type="ECO:0000313" key="3">
    <source>
        <dbReference type="EnsemblMetazoa" id="PPA22156.1"/>
    </source>
</evidence>
<reference evidence="4" key="1">
    <citation type="journal article" date="2008" name="Nat. Genet.">
        <title>The Pristionchus pacificus genome provides a unique perspective on nematode lifestyle and parasitism.</title>
        <authorList>
            <person name="Dieterich C."/>
            <person name="Clifton S.W."/>
            <person name="Schuster L.N."/>
            <person name="Chinwalla A."/>
            <person name="Delehaunty K."/>
            <person name="Dinkelacker I."/>
            <person name="Fulton L."/>
            <person name="Fulton R."/>
            <person name="Godfrey J."/>
            <person name="Minx P."/>
            <person name="Mitreva M."/>
            <person name="Roeseler W."/>
            <person name="Tian H."/>
            <person name="Witte H."/>
            <person name="Yang S.P."/>
            <person name="Wilson R.K."/>
            <person name="Sommer R.J."/>
        </authorList>
    </citation>
    <scope>NUCLEOTIDE SEQUENCE [LARGE SCALE GENOMIC DNA]</scope>
    <source>
        <strain evidence="4">PS312</strain>
    </source>
</reference>
<dbReference type="PANTHER" id="PTHR11783">
    <property type="entry name" value="SULFOTRANSFERASE SULT"/>
    <property type="match status" value="1"/>
</dbReference>
<dbReference type="AlphaFoldDB" id="A0A2A6CK93"/>
<proteinExistence type="inferred from homology"/>
<dbReference type="GO" id="GO:0008146">
    <property type="term" value="F:sulfotransferase activity"/>
    <property type="evidence" value="ECO:0000318"/>
    <property type="project" value="GO_Central"/>
</dbReference>
<evidence type="ECO:0000256" key="1">
    <source>
        <dbReference type="ARBA" id="ARBA00005771"/>
    </source>
</evidence>
<evidence type="ECO:0000313" key="4">
    <source>
        <dbReference type="Proteomes" id="UP000005239"/>
    </source>
</evidence>
<organism evidence="3 4">
    <name type="scientific">Pristionchus pacificus</name>
    <name type="common">Parasitic nematode worm</name>
    <dbReference type="NCBI Taxonomy" id="54126"/>
    <lineage>
        <taxon>Eukaryota</taxon>
        <taxon>Metazoa</taxon>
        <taxon>Ecdysozoa</taxon>
        <taxon>Nematoda</taxon>
        <taxon>Chromadorea</taxon>
        <taxon>Rhabditida</taxon>
        <taxon>Rhabditina</taxon>
        <taxon>Diplogasteromorpha</taxon>
        <taxon>Diplogasteroidea</taxon>
        <taxon>Neodiplogasteridae</taxon>
        <taxon>Pristionchus</taxon>
    </lineage>
</organism>
<dbReference type="InterPro" id="IPR027417">
    <property type="entry name" value="P-loop_NTPase"/>
</dbReference>
<reference evidence="3" key="2">
    <citation type="submission" date="2022-06" db="UniProtKB">
        <authorList>
            <consortium name="EnsemblMetazoa"/>
        </authorList>
    </citation>
    <scope>IDENTIFICATION</scope>
    <source>
        <strain evidence="3">PS312</strain>
    </source>
</reference>